<keyword evidence="2" id="KW-1185">Reference proteome</keyword>
<name>A0A2N9YIK3_9GAMM</name>
<gene>
    <name evidence="1" type="ORF">BLE401_17760</name>
</gene>
<proteinExistence type="predicted"/>
<accession>A0A2N9YIK3</accession>
<organism evidence="1 2">
    <name type="scientific">Beggiatoa leptomitoformis</name>
    <dbReference type="NCBI Taxonomy" id="288004"/>
    <lineage>
        <taxon>Bacteria</taxon>
        <taxon>Pseudomonadati</taxon>
        <taxon>Pseudomonadota</taxon>
        <taxon>Gammaproteobacteria</taxon>
        <taxon>Thiotrichales</taxon>
        <taxon>Thiotrichaceae</taxon>
        <taxon>Beggiatoa</taxon>
    </lineage>
</organism>
<evidence type="ECO:0000313" key="2">
    <source>
        <dbReference type="Proteomes" id="UP000234271"/>
    </source>
</evidence>
<sequence>MKQVASLRYGVIFKKAFCDIEIFKAFVKDFLDIDLEIDKVETEKSFTPLIGNVDSRFDLYAEDKKNRVIVDIQHRYYNDHYDQFLHHHCAAMLEQISNAKSYTPELQVFTIVVLTSNNAHKSAFSTIYFDPIDYVTGKGLGEIAHKIVYLSPKHISEKIPAPYQEWLMAIEDSLDEKVDEHIYHKPEILKVLKLIEKEGLTPQDRAQIKDEYALESALQKEKEAEYQKGRHEEKLEIARNMQAQGLSLELIAHVTGLDIETLPYLK</sequence>
<dbReference type="EMBL" id="CP018889">
    <property type="protein sequence ID" value="AUI70362.1"/>
    <property type="molecule type" value="Genomic_DNA"/>
</dbReference>
<protein>
    <recommendedName>
        <fullName evidence="3">Rpn family recombination-promoting nuclease/putative transposase</fullName>
    </recommendedName>
</protein>
<dbReference type="OrthoDB" id="5622732at2"/>
<dbReference type="AlphaFoldDB" id="A0A2N9YIK3"/>
<evidence type="ECO:0000313" key="1">
    <source>
        <dbReference type="EMBL" id="AUI70362.1"/>
    </source>
</evidence>
<evidence type="ECO:0008006" key="3">
    <source>
        <dbReference type="Google" id="ProtNLM"/>
    </source>
</evidence>
<reference evidence="2" key="1">
    <citation type="submission" date="2016-12" db="EMBL/GenBank/DDBJ databases">
        <title>Complete Genome Sequence of Beggiatoa leptomitiformis D-401.</title>
        <authorList>
            <person name="Fomenkov A."/>
            <person name="Vincze T."/>
            <person name="Grabovich M."/>
            <person name="Anton B.P."/>
            <person name="Dubinina G."/>
            <person name="Orlova M."/>
            <person name="Belousova E."/>
            <person name="Roberts R.J."/>
        </authorList>
    </citation>
    <scope>NUCLEOTIDE SEQUENCE [LARGE SCALE GENOMIC DNA]</scope>
    <source>
        <strain evidence="2">D-401</strain>
    </source>
</reference>
<dbReference type="Proteomes" id="UP000234271">
    <property type="component" value="Chromosome"/>
</dbReference>
<dbReference type="RefSeq" id="WP_062150716.1">
    <property type="nucleotide sequence ID" value="NZ_CP012373.2"/>
</dbReference>
<dbReference type="STRING" id="288004.AL038_06545"/>